<evidence type="ECO:0000313" key="9">
    <source>
        <dbReference type="EMBL" id="TNV08876.1"/>
    </source>
</evidence>
<dbReference type="Proteomes" id="UP000553980">
    <property type="component" value="Unassembled WGS sequence"/>
</dbReference>
<keyword evidence="5 6" id="KW-0472">Membrane</keyword>
<dbReference type="GO" id="GO:0000271">
    <property type="term" value="P:polysaccharide biosynthetic process"/>
    <property type="evidence" value="ECO:0007669"/>
    <property type="project" value="InterPro"/>
</dbReference>
<evidence type="ECO:0000256" key="4">
    <source>
        <dbReference type="ARBA" id="ARBA00022989"/>
    </source>
</evidence>
<evidence type="ECO:0000256" key="3">
    <source>
        <dbReference type="ARBA" id="ARBA00022692"/>
    </source>
</evidence>
<reference evidence="9 10" key="1">
    <citation type="journal article" date="2011" name="Int. J. Syst. Evol. Microbiol.">
        <title>Ochrobactrum pecoris sp. nov., isolated from farm animals.</title>
        <authorList>
            <person name="Kampfer P."/>
            <person name="Huber B."/>
            <person name="Busse H.J."/>
            <person name="Scholz H.C."/>
            <person name="Tomaso H."/>
            <person name="Hotzel H."/>
            <person name="Melzer F."/>
        </authorList>
    </citation>
    <scope>NUCLEOTIDE SEQUENCE [LARGE SCALE GENOMIC DNA]</scope>
    <source>
        <strain evidence="9 10">08RB2639</strain>
    </source>
</reference>
<dbReference type="PANTHER" id="PTHR38459:SF1">
    <property type="entry name" value="PROPHAGE BACTOPRENOL-LINKED GLUCOSE TRANSLOCASE HOMOLOG"/>
    <property type="match status" value="1"/>
</dbReference>
<dbReference type="InterPro" id="IPR051401">
    <property type="entry name" value="GtrA_CellWall_Glycosyl"/>
</dbReference>
<feature type="transmembrane region" description="Helical" evidence="6">
    <location>
        <begin position="79"/>
        <end position="97"/>
    </location>
</feature>
<dbReference type="Proteomes" id="UP000313390">
    <property type="component" value="Unassembled WGS sequence"/>
</dbReference>
<feature type="transmembrane region" description="Helical" evidence="6">
    <location>
        <begin position="109"/>
        <end position="127"/>
    </location>
</feature>
<dbReference type="EMBL" id="VEWK01000020">
    <property type="protein sequence ID" value="TNV08876.1"/>
    <property type="molecule type" value="Genomic_DNA"/>
</dbReference>
<gene>
    <name evidence="9" type="ORF">FIB18_22945</name>
    <name evidence="8" type="ORF">GGQ79_004684</name>
</gene>
<reference evidence="9" key="2">
    <citation type="submission" date="2019-06" db="EMBL/GenBank/DDBJ databases">
        <authorList>
            <person name="Hu M."/>
        </authorList>
    </citation>
    <scope>NUCLEOTIDE SEQUENCE</scope>
    <source>
        <strain evidence="9">08RB2639</strain>
    </source>
</reference>
<comment type="similarity">
    <text evidence="2">Belongs to the GtrA family.</text>
</comment>
<dbReference type="GO" id="GO:0005886">
    <property type="term" value="C:plasma membrane"/>
    <property type="evidence" value="ECO:0007669"/>
    <property type="project" value="TreeGrafter"/>
</dbReference>
<feature type="transmembrane region" description="Helical" evidence="6">
    <location>
        <begin position="39"/>
        <end position="58"/>
    </location>
</feature>
<organism evidence="9 10">
    <name type="scientific">Brucella pecoris</name>
    <dbReference type="NCBI Taxonomy" id="867683"/>
    <lineage>
        <taxon>Bacteria</taxon>
        <taxon>Pseudomonadati</taxon>
        <taxon>Pseudomonadota</taxon>
        <taxon>Alphaproteobacteria</taxon>
        <taxon>Hyphomicrobiales</taxon>
        <taxon>Brucellaceae</taxon>
        <taxon>Brucella/Ochrobactrum group</taxon>
        <taxon>Brucella</taxon>
    </lineage>
</organism>
<dbReference type="InterPro" id="IPR007267">
    <property type="entry name" value="GtrA_DPMS_TM"/>
</dbReference>
<dbReference type="RefSeq" id="WP_140023084.1">
    <property type="nucleotide sequence ID" value="NZ_JACIEX010000019.1"/>
</dbReference>
<comment type="subcellular location">
    <subcellularLocation>
        <location evidence="1">Membrane</location>
        <topology evidence="1">Multi-pass membrane protein</topology>
    </subcellularLocation>
</comment>
<dbReference type="OrthoDB" id="6196188at2"/>
<proteinExistence type="inferred from homology"/>
<feature type="domain" description="GtrA/DPMS transmembrane" evidence="7">
    <location>
        <begin position="13"/>
        <end position="128"/>
    </location>
</feature>
<evidence type="ECO:0000256" key="2">
    <source>
        <dbReference type="ARBA" id="ARBA00009399"/>
    </source>
</evidence>
<keyword evidence="3 6" id="KW-0812">Transmembrane</keyword>
<evidence type="ECO:0000259" key="7">
    <source>
        <dbReference type="Pfam" id="PF04138"/>
    </source>
</evidence>
<evidence type="ECO:0000256" key="6">
    <source>
        <dbReference type="SAM" id="Phobius"/>
    </source>
</evidence>
<dbReference type="PANTHER" id="PTHR38459">
    <property type="entry name" value="PROPHAGE BACTOPRENOL-LINKED GLUCOSE TRANSLOCASE HOMOLOG"/>
    <property type="match status" value="1"/>
</dbReference>
<evidence type="ECO:0000313" key="10">
    <source>
        <dbReference type="Proteomes" id="UP000313390"/>
    </source>
</evidence>
<evidence type="ECO:0000256" key="1">
    <source>
        <dbReference type="ARBA" id="ARBA00004141"/>
    </source>
</evidence>
<keyword evidence="4 6" id="KW-1133">Transmembrane helix</keyword>
<evidence type="ECO:0000313" key="11">
    <source>
        <dbReference type="Proteomes" id="UP000553980"/>
    </source>
</evidence>
<sequence>MIAQRIMTTPLMRFLIVGGASTFINYLVFTGLYSGKMLGYMPASAMGFLVGLAFGYIFNKRWTFGATAPSSPSIIAGYIVVYMTSLCLGLLAIHVLVADARINPLVANGMSIILTTCTNFIGTRYLVFR</sequence>
<protein>
    <submittedName>
        <fullName evidence="8">Flippase GtrA</fullName>
    </submittedName>
    <submittedName>
        <fullName evidence="9">GtrA family protein</fullName>
    </submittedName>
</protein>
<reference evidence="8 11" key="3">
    <citation type="submission" date="2020-08" db="EMBL/GenBank/DDBJ databases">
        <title>Genomic Encyclopedia of Type Strains, Phase IV (KMG-IV): sequencing the most valuable type-strain genomes for metagenomic binning, comparative biology and taxonomic classification.</title>
        <authorList>
            <person name="Goeker M."/>
        </authorList>
    </citation>
    <scope>NUCLEOTIDE SEQUENCE [LARGE SCALE GENOMIC DNA]</scope>
    <source>
        <strain evidence="8 11">DSM 23868</strain>
    </source>
</reference>
<feature type="transmembrane region" description="Helical" evidence="6">
    <location>
        <begin position="12"/>
        <end position="33"/>
    </location>
</feature>
<dbReference type="AlphaFoldDB" id="A0A5C5CDM7"/>
<name>A0A5C5CDM7_9HYPH</name>
<dbReference type="EMBL" id="JACIEX010000019">
    <property type="protein sequence ID" value="MBB4096129.1"/>
    <property type="molecule type" value="Genomic_DNA"/>
</dbReference>
<keyword evidence="11" id="KW-1185">Reference proteome</keyword>
<dbReference type="Pfam" id="PF04138">
    <property type="entry name" value="GtrA_DPMS_TM"/>
    <property type="match status" value="1"/>
</dbReference>
<evidence type="ECO:0000256" key="5">
    <source>
        <dbReference type="ARBA" id="ARBA00023136"/>
    </source>
</evidence>
<evidence type="ECO:0000313" key="8">
    <source>
        <dbReference type="EMBL" id="MBB4096129.1"/>
    </source>
</evidence>
<accession>A0A5C5CDM7</accession>
<comment type="caution">
    <text evidence="9">The sequence shown here is derived from an EMBL/GenBank/DDBJ whole genome shotgun (WGS) entry which is preliminary data.</text>
</comment>